<evidence type="ECO:0000313" key="2">
    <source>
        <dbReference type="Proteomes" id="UP000239872"/>
    </source>
</evidence>
<dbReference type="AlphaFoldDB" id="A0A2S7SQL6"/>
<organism evidence="1 2">
    <name type="scientific">Flavipsychrobacter stenotrophus</name>
    <dbReference type="NCBI Taxonomy" id="2077091"/>
    <lineage>
        <taxon>Bacteria</taxon>
        <taxon>Pseudomonadati</taxon>
        <taxon>Bacteroidota</taxon>
        <taxon>Chitinophagia</taxon>
        <taxon>Chitinophagales</taxon>
        <taxon>Chitinophagaceae</taxon>
        <taxon>Flavipsychrobacter</taxon>
    </lineage>
</organism>
<evidence type="ECO:0000313" key="1">
    <source>
        <dbReference type="EMBL" id="PQJ09180.1"/>
    </source>
</evidence>
<name>A0A2S7SQL6_9BACT</name>
<protein>
    <submittedName>
        <fullName evidence="1">Uncharacterized protein</fullName>
    </submittedName>
</protein>
<dbReference type="EMBL" id="PPSL01000007">
    <property type="protein sequence ID" value="PQJ09180.1"/>
    <property type="molecule type" value="Genomic_DNA"/>
</dbReference>
<reference evidence="1 2" key="1">
    <citation type="submission" date="2018-01" db="EMBL/GenBank/DDBJ databases">
        <title>A novel member of the phylum Bacteroidetes isolated from glacier ice.</title>
        <authorList>
            <person name="Liu Q."/>
            <person name="Xin Y.-H."/>
        </authorList>
    </citation>
    <scope>NUCLEOTIDE SEQUENCE [LARGE SCALE GENOMIC DNA]</scope>
    <source>
        <strain evidence="1 2">RB1R16</strain>
    </source>
</reference>
<accession>A0A2S7SQL6</accession>
<keyword evidence="2" id="KW-1185">Reference proteome</keyword>
<proteinExistence type="predicted"/>
<sequence>MIANWHIRQNQKIAPTTINKTMNKRIAILLLSLATLSAVSCKKWVDPAPTTDPRLNNPYCNDPEAVNYNWGFPGKPDNSLCFFPSDIFNGTYSFVDSVYQASTGFFILTQTQTINVVKRSQNKLEVFGLCGTGSLFITAHSNFIATIDTTVGDTTIFNRGQLLCRTQDTASGTISYSRIDSLLHISITVVSDTGITTHTGKAKKI</sequence>
<comment type="caution">
    <text evidence="1">The sequence shown here is derived from an EMBL/GenBank/DDBJ whole genome shotgun (WGS) entry which is preliminary data.</text>
</comment>
<gene>
    <name evidence="1" type="ORF">CJD36_020555</name>
</gene>
<dbReference type="Proteomes" id="UP000239872">
    <property type="component" value="Unassembled WGS sequence"/>
</dbReference>